<dbReference type="RefSeq" id="WP_099520730.1">
    <property type="nucleotide sequence ID" value="NZ_CP016808.1"/>
</dbReference>
<gene>
    <name evidence="1" type="ORF">BBD42_27040</name>
</gene>
<reference evidence="1" key="1">
    <citation type="submission" date="2016-08" db="EMBL/GenBank/DDBJ databases">
        <title>Complete Genome Seqeunce of Paenibacillus sp. BIHB 4019 from tea rhizoplane.</title>
        <authorList>
            <person name="Thakur R."/>
            <person name="Swarnkar M.K."/>
            <person name="Gulati A."/>
        </authorList>
    </citation>
    <scope>NUCLEOTIDE SEQUENCE [LARGE SCALE GENOMIC DNA]</scope>
    <source>
        <strain evidence="1">BIHB4019</strain>
    </source>
</reference>
<proteinExistence type="predicted"/>
<organism evidence="1">
    <name type="scientific">Paenibacillus sp. BIHB 4019</name>
    <dbReference type="NCBI Taxonomy" id="1870819"/>
    <lineage>
        <taxon>Bacteria</taxon>
        <taxon>Bacillati</taxon>
        <taxon>Bacillota</taxon>
        <taxon>Bacilli</taxon>
        <taxon>Bacillales</taxon>
        <taxon>Paenibacillaceae</taxon>
        <taxon>Paenibacillus</taxon>
    </lineage>
</organism>
<dbReference type="EMBL" id="CP016808">
    <property type="protein sequence ID" value="ANY69740.1"/>
    <property type="molecule type" value="Genomic_DNA"/>
</dbReference>
<protein>
    <submittedName>
        <fullName evidence="1">Uncharacterized protein</fullName>
    </submittedName>
</protein>
<dbReference type="AlphaFoldDB" id="A0A1B2DPW3"/>
<accession>A0A1B2DPW3</accession>
<evidence type="ECO:0000313" key="1">
    <source>
        <dbReference type="EMBL" id="ANY69740.1"/>
    </source>
</evidence>
<name>A0A1B2DPW3_9BACL</name>
<sequence>MPNQSVRLEEIDAEVGQLTSEVNEYRNLGTAALADKLHRRAELLGLQGDFEMFAAEKGITAGTGEKIVIDLAELIRWYQKRGYAVDGPYEVLQEVRNRKTATAHSFAGMQ</sequence>